<comment type="caution">
    <text evidence="1">The sequence shown here is derived from an EMBL/GenBank/DDBJ whole genome shotgun (WGS) entry which is preliminary data.</text>
</comment>
<accession>A0A1Q9AW49</accession>
<gene>
    <name evidence="1" type="ORF">BJF93_11380</name>
</gene>
<dbReference type="Proteomes" id="UP000186364">
    <property type="component" value="Unassembled WGS sequence"/>
</dbReference>
<dbReference type="RefSeq" id="WP_075628065.1">
    <property type="nucleotide sequence ID" value="NZ_MKIP01000050.1"/>
</dbReference>
<evidence type="ECO:0000313" key="2">
    <source>
        <dbReference type="Proteomes" id="UP000186364"/>
    </source>
</evidence>
<keyword evidence="2" id="KW-1185">Reference proteome</keyword>
<protein>
    <submittedName>
        <fullName evidence="1">Succinoglycan biosynthesis protein exoi</fullName>
    </submittedName>
</protein>
<organism evidence="1 2">
    <name type="scientific">Xaviernesmea oryzae</name>
    <dbReference type="NCBI Taxonomy" id="464029"/>
    <lineage>
        <taxon>Bacteria</taxon>
        <taxon>Pseudomonadati</taxon>
        <taxon>Pseudomonadota</taxon>
        <taxon>Alphaproteobacteria</taxon>
        <taxon>Hyphomicrobiales</taxon>
        <taxon>Rhizobiaceae</taxon>
        <taxon>Rhizobium/Agrobacterium group</taxon>
        <taxon>Xaviernesmea</taxon>
    </lineage>
</organism>
<sequence length="183" mass="19350">MHRSVARLLLLSTTLLTEGGQSFSIAHAAAANFDIPQSGLTILTGDSWRIGEQVFRLYGVQSCLRGTAYTDRAGKQQDCGAVSAAVLAAILRDTKPRCSPVAQISRPSSTPLTIIVVCAAHVGSETLDLGSIIITQGFGFAAMNGHGRPVYAPYLAQEMLAQQARAGLWAFPDVPQPNLDAAQ</sequence>
<reference evidence="1 2" key="1">
    <citation type="submission" date="2016-09" db="EMBL/GenBank/DDBJ databases">
        <title>Rhizobium sp. nov., a novel species isolated from the rice rhizosphere.</title>
        <authorList>
            <person name="Zhao J."/>
            <person name="Zhang X."/>
        </authorList>
    </citation>
    <scope>NUCLEOTIDE SEQUENCE [LARGE SCALE GENOMIC DNA]</scope>
    <source>
        <strain evidence="1 2">1.7048</strain>
    </source>
</reference>
<name>A0A1Q9AW49_9HYPH</name>
<dbReference type="AlphaFoldDB" id="A0A1Q9AW49"/>
<dbReference type="EMBL" id="MKIP01000050">
    <property type="protein sequence ID" value="OLP59662.1"/>
    <property type="molecule type" value="Genomic_DNA"/>
</dbReference>
<dbReference type="SUPFAM" id="SSF50199">
    <property type="entry name" value="Staphylococcal nuclease"/>
    <property type="match status" value="1"/>
</dbReference>
<proteinExistence type="predicted"/>
<dbReference type="InterPro" id="IPR035437">
    <property type="entry name" value="SNase_OB-fold_sf"/>
</dbReference>
<evidence type="ECO:0000313" key="1">
    <source>
        <dbReference type="EMBL" id="OLP59662.1"/>
    </source>
</evidence>